<feature type="domain" description="Pseudouridine synthase I TruA alpha/beta" evidence="7">
    <location>
        <begin position="247"/>
        <end position="356"/>
    </location>
</feature>
<dbReference type="GO" id="GO:0005634">
    <property type="term" value="C:nucleus"/>
    <property type="evidence" value="ECO:0007669"/>
    <property type="project" value="TreeGrafter"/>
</dbReference>
<dbReference type="EC" id="5.4.99.12" evidence="4"/>
<keyword evidence="9" id="KW-1185">Reference proteome</keyword>
<organism evidence="8 9">
    <name type="scientific">Heracleum sosnowskyi</name>
    <dbReference type="NCBI Taxonomy" id="360622"/>
    <lineage>
        <taxon>Eukaryota</taxon>
        <taxon>Viridiplantae</taxon>
        <taxon>Streptophyta</taxon>
        <taxon>Embryophyta</taxon>
        <taxon>Tracheophyta</taxon>
        <taxon>Spermatophyta</taxon>
        <taxon>Magnoliopsida</taxon>
        <taxon>eudicotyledons</taxon>
        <taxon>Gunneridae</taxon>
        <taxon>Pentapetalae</taxon>
        <taxon>asterids</taxon>
        <taxon>campanulids</taxon>
        <taxon>Apiales</taxon>
        <taxon>Apiaceae</taxon>
        <taxon>Apioideae</taxon>
        <taxon>apioid superclade</taxon>
        <taxon>Tordylieae</taxon>
        <taxon>Tordyliinae</taxon>
        <taxon>Heracleum</taxon>
    </lineage>
</organism>
<evidence type="ECO:0000313" key="9">
    <source>
        <dbReference type="Proteomes" id="UP001237642"/>
    </source>
</evidence>
<dbReference type="InterPro" id="IPR020097">
    <property type="entry name" value="PsdUridine_synth_TruA_a/b_dom"/>
</dbReference>
<dbReference type="GO" id="GO:0031119">
    <property type="term" value="P:tRNA pseudouridine synthesis"/>
    <property type="evidence" value="ECO:0007669"/>
    <property type="project" value="TreeGrafter"/>
</dbReference>
<dbReference type="PANTHER" id="PTHR11142">
    <property type="entry name" value="PSEUDOURIDYLATE SYNTHASE"/>
    <property type="match status" value="1"/>
</dbReference>
<proteinExistence type="inferred from homology"/>
<dbReference type="FunFam" id="3.30.70.580:FF:000012">
    <property type="entry name" value="tRNA pseudouridine synthase"/>
    <property type="match status" value="1"/>
</dbReference>
<evidence type="ECO:0000256" key="1">
    <source>
        <dbReference type="ARBA" id="ARBA00009375"/>
    </source>
</evidence>
<evidence type="ECO:0000256" key="6">
    <source>
        <dbReference type="SAM" id="MobiDB-lite"/>
    </source>
</evidence>
<dbReference type="Proteomes" id="UP001237642">
    <property type="component" value="Unassembled WGS sequence"/>
</dbReference>
<dbReference type="NCBIfam" id="TIGR00071">
    <property type="entry name" value="hisT_truA"/>
    <property type="match status" value="1"/>
</dbReference>
<evidence type="ECO:0000313" key="8">
    <source>
        <dbReference type="EMBL" id="KAK1405068.1"/>
    </source>
</evidence>
<dbReference type="FunFam" id="3.30.70.660:FF:000010">
    <property type="entry name" value="tRNA pseudouridine synthase"/>
    <property type="match status" value="1"/>
</dbReference>
<dbReference type="GO" id="GO:1990481">
    <property type="term" value="P:mRNA pseudouridine synthesis"/>
    <property type="evidence" value="ECO:0007669"/>
    <property type="project" value="TreeGrafter"/>
</dbReference>
<evidence type="ECO:0000256" key="3">
    <source>
        <dbReference type="ARBA" id="ARBA00023235"/>
    </source>
</evidence>
<gene>
    <name evidence="8" type="ORF">POM88_004673</name>
</gene>
<sequence length="450" mass="51524">MALMAEDEQQDLHSQLQFLQNQVKELETENAKLSSMLSNCTCHKLEQNADSDGVERTDLVNKMERITVGNGVKIKKKNSKQGDRGSSIQAAFQFARRYIALKVMYFGPRFYGFASEAQMDPTIESELFKALVETRLVFGDKKSWQYSRCGRTDKGVSSIGQVVALLLRSCHKVKGGSTGQLITEDLCERELDYVRILNKVLPKDIRVMGWCPVPVDFSARFSCRSREYKYFFWKANLNIMAMDSAGKKFVGEHDFRNFCKMDAANVHSFRRRVTLFEICPFDERFQDDELWSIRIKGSAFLWHQVRCMVAVLFMIGEGVESPDVLDVLLDVDKTSRKPQYIMAPEIPLVLQSCEFEGLKFKCTEDARQALQLHFKKECQSHKLQAAIFHEALRSCSLSVNDDSRSSYAVKKKACMHIPLMSRATEPSYEERISSKLKRGQQEKVDVLVGE</sequence>
<dbReference type="Gene3D" id="3.30.70.660">
    <property type="entry name" value="Pseudouridine synthase I, catalytic domain, C-terminal subdomain"/>
    <property type="match status" value="1"/>
</dbReference>
<dbReference type="PANTHER" id="PTHR11142:SF5">
    <property type="entry name" value="TRNA PSEUDOURIDINE(38_39) SYNTHASE"/>
    <property type="match status" value="1"/>
</dbReference>
<dbReference type="InterPro" id="IPR001406">
    <property type="entry name" value="PsdUridine_synth_TruA"/>
</dbReference>
<dbReference type="SUPFAM" id="SSF55120">
    <property type="entry name" value="Pseudouridine synthase"/>
    <property type="match status" value="1"/>
</dbReference>
<dbReference type="AlphaFoldDB" id="A0AAD8JJU4"/>
<evidence type="ECO:0000256" key="5">
    <source>
        <dbReference type="SAM" id="Coils"/>
    </source>
</evidence>
<evidence type="ECO:0000256" key="2">
    <source>
        <dbReference type="ARBA" id="ARBA00022694"/>
    </source>
</evidence>
<keyword evidence="3 4" id="KW-0413">Isomerase</keyword>
<reference evidence="8" key="1">
    <citation type="submission" date="2023-02" db="EMBL/GenBank/DDBJ databases">
        <title>Genome of toxic invasive species Heracleum sosnowskyi carries increased number of genes despite the absence of recent whole-genome duplications.</title>
        <authorList>
            <person name="Schelkunov M."/>
            <person name="Shtratnikova V."/>
            <person name="Makarenko M."/>
            <person name="Klepikova A."/>
            <person name="Omelchenko D."/>
            <person name="Novikova G."/>
            <person name="Obukhova E."/>
            <person name="Bogdanov V."/>
            <person name="Penin A."/>
            <person name="Logacheva M."/>
        </authorList>
    </citation>
    <scope>NUCLEOTIDE SEQUENCE</scope>
    <source>
        <strain evidence="8">Hsosn_3</strain>
        <tissue evidence="8">Leaf</tissue>
    </source>
</reference>
<dbReference type="GO" id="GO:0005737">
    <property type="term" value="C:cytoplasm"/>
    <property type="evidence" value="ECO:0007669"/>
    <property type="project" value="TreeGrafter"/>
</dbReference>
<dbReference type="EMBL" id="JAUIZM010000001">
    <property type="protein sequence ID" value="KAK1405068.1"/>
    <property type="molecule type" value="Genomic_DNA"/>
</dbReference>
<accession>A0AAD8JJU4</accession>
<keyword evidence="2 4" id="KW-0819">tRNA processing</keyword>
<protein>
    <recommendedName>
        <fullName evidence="4">tRNA pseudouridine synthase</fullName>
        <ecNumber evidence="4">5.4.99.12</ecNumber>
    </recommendedName>
</protein>
<dbReference type="HAMAP" id="MF_00171">
    <property type="entry name" value="TruA"/>
    <property type="match status" value="1"/>
</dbReference>
<dbReference type="InterPro" id="IPR020095">
    <property type="entry name" value="PsdUridine_synth_TruA_C"/>
</dbReference>
<evidence type="ECO:0000259" key="7">
    <source>
        <dbReference type="Pfam" id="PF01416"/>
    </source>
</evidence>
<comment type="catalytic activity">
    <reaction evidence="4">
        <text>uridine(38/39/40) in tRNA = pseudouridine(38/39/40) in tRNA</text>
        <dbReference type="Rhea" id="RHEA:22376"/>
        <dbReference type="Rhea" id="RHEA-COMP:10085"/>
        <dbReference type="Rhea" id="RHEA-COMP:10087"/>
        <dbReference type="ChEBI" id="CHEBI:65314"/>
        <dbReference type="ChEBI" id="CHEBI:65315"/>
        <dbReference type="EC" id="5.4.99.12"/>
    </reaction>
</comment>
<dbReference type="InterPro" id="IPR020103">
    <property type="entry name" value="PsdUridine_synth_cat_dom_sf"/>
</dbReference>
<name>A0AAD8JJU4_9APIA</name>
<dbReference type="InterPro" id="IPR020094">
    <property type="entry name" value="TruA/RsuA/RluB/E/F_N"/>
</dbReference>
<comment type="similarity">
    <text evidence="1 4">Belongs to the tRNA pseudouridine synthase TruA family.</text>
</comment>
<comment type="caution">
    <text evidence="8">The sequence shown here is derived from an EMBL/GenBank/DDBJ whole genome shotgun (WGS) entry which is preliminary data.</text>
</comment>
<evidence type="ECO:0000256" key="4">
    <source>
        <dbReference type="RuleBase" id="RU003792"/>
    </source>
</evidence>
<reference evidence="8" key="2">
    <citation type="submission" date="2023-05" db="EMBL/GenBank/DDBJ databases">
        <authorList>
            <person name="Schelkunov M.I."/>
        </authorList>
    </citation>
    <scope>NUCLEOTIDE SEQUENCE</scope>
    <source>
        <strain evidence="8">Hsosn_3</strain>
        <tissue evidence="8">Leaf</tissue>
    </source>
</reference>
<dbReference type="GO" id="GO:0003723">
    <property type="term" value="F:RNA binding"/>
    <property type="evidence" value="ECO:0007669"/>
    <property type="project" value="InterPro"/>
</dbReference>
<feature type="coiled-coil region" evidence="5">
    <location>
        <begin position="2"/>
        <end position="36"/>
    </location>
</feature>
<dbReference type="Gene3D" id="3.30.70.580">
    <property type="entry name" value="Pseudouridine synthase I, catalytic domain, N-terminal subdomain"/>
    <property type="match status" value="1"/>
</dbReference>
<keyword evidence="5" id="KW-0175">Coiled coil</keyword>
<dbReference type="GO" id="GO:0160147">
    <property type="term" value="F:tRNA pseudouridine(38-40) synthase activity"/>
    <property type="evidence" value="ECO:0007669"/>
    <property type="project" value="UniProtKB-EC"/>
</dbReference>
<feature type="region of interest" description="Disordered" evidence="6">
    <location>
        <begin position="431"/>
        <end position="450"/>
    </location>
</feature>
<dbReference type="Pfam" id="PF01416">
    <property type="entry name" value="PseudoU_synth_1"/>
    <property type="match status" value="1"/>
</dbReference>